<dbReference type="InterPro" id="IPR009187">
    <property type="entry name" value="Prok_Ku"/>
</dbReference>
<dbReference type="InterPro" id="IPR016194">
    <property type="entry name" value="SPOC-like_C_dom_sf"/>
</dbReference>
<evidence type="ECO:0000256" key="5">
    <source>
        <dbReference type="HAMAP-Rule" id="MF_01875"/>
    </source>
</evidence>
<organism evidence="7 8">
    <name type="scientific">Ruminiclostridium herbifermentans</name>
    <dbReference type="NCBI Taxonomy" id="2488810"/>
    <lineage>
        <taxon>Bacteria</taxon>
        <taxon>Bacillati</taxon>
        <taxon>Bacillota</taxon>
        <taxon>Clostridia</taxon>
        <taxon>Eubacteriales</taxon>
        <taxon>Oscillospiraceae</taxon>
        <taxon>Ruminiclostridium</taxon>
    </lineage>
</organism>
<dbReference type="AlphaFoldDB" id="A0A4U7JHN5"/>
<dbReference type="EMBL" id="CP061336">
    <property type="protein sequence ID" value="QNU67567.1"/>
    <property type="molecule type" value="Genomic_DNA"/>
</dbReference>
<comment type="similarity">
    <text evidence="5">Belongs to the prokaryotic Ku family.</text>
</comment>
<evidence type="ECO:0000256" key="3">
    <source>
        <dbReference type="ARBA" id="ARBA00023172"/>
    </source>
</evidence>
<keyword evidence="8" id="KW-1185">Reference proteome</keyword>
<protein>
    <recommendedName>
        <fullName evidence="5">Non-homologous end joining protein Ku</fullName>
    </recommendedName>
</protein>
<evidence type="ECO:0000313" key="7">
    <source>
        <dbReference type="EMBL" id="QNU67567.1"/>
    </source>
</evidence>
<dbReference type="OrthoDB" id="9795084at2"/>
<keyword evidence="4 5" id="KW-0234">DNA repair</keyword>
<dbReference type="GO" id="GO:0006310">
    <property type="term" value="P:DNA recombination"/>
    <property type="evidence" value="ECO:0007669"/>
    <property type="project" value="UniProtKB-KW"/>
</dbReference>
<gene>
    <name evidence="5" type="primary">ku</name>
    <name evidence="7" type="ORF">EHE19_003355</name>
</gene>
<dbReference type="RefSeq" id="WP_137697609.1">
    <property type="nucleotide sequence ID" value="NZ_CP061336.1"/>
</dbReference>
<keyword evidence="2 5" id="KW-0238">DNA-binding</keyword>
<proteinExistence type="inferred from homology"/>
<dbReference type="SUPFAM" id="SSF100939">
    <property type="entry name" value="SPOC domain-like"/>
    <property type="match status" value="1"/>
</dbReference>
<dbReference type="KEGG" id="rher:EHE19_003355"/>
<evidence type="ECO:0000256" key="6">
    <source>
        <dbReference type="SAM" id="MobiDB-lite"/>
    </source>
</evidence>
<feature type="region of interest" description="Disordered" evidence="6">
    <location>
        <begin position="252"/>
        <end position="321"/>
    </location>
</feature>
<feature type="compositionally biased region" description="Basic and acidic residues" evidence="6">
    <location>
        <begin position="257"/>
        <end position="267"/>
    </location>
</feature>
<dbReference type="FunFam" id="2.40.290.10:FF:000004">
    <property type="entry name" value="Non-homologous end joining protein Ku"/>
    <property type="match status" value="1"/>
</dbReference>
<comment type="function">
    <text evidence="5">With LigD forms a non-homologous end joining (NHEJ) DNA repair enzyme, which repairs dsDNA breaks with reduced fidelity. Binds linear dsDNA with 5'- and 3'- overhangs but not closed circular dsDNA nor ssDNA. Recruits and stimulates the ligase activity of LigD.</text>
</comment>
<dbReference type="PIRSF" id="PIRSF006493">
    <property type="entry name" value="Prok_Ku"/>
    <property type="match status" value="1"/>
</dbReference>
<keyword evidence="1 5" id="KW-0227">DNA damage</keyword>
<dbReference type="Pfam" id="PF02735">
    <property type="entry name" value="Ku"/>
    <property type="match status" value="1"/>
</dbReference>
<accession>A0A4U7JHN5</accession>
<dbReference type="CDD" id="cd00789">
    <property type="entry name" value="KU_like"/>
    <property type="match status" value="1"/>
</dbReference>
<dbReference type="NCBIfam" id="TIGR02772">
    <property type="entry name" value="Ku_bact"/>
    <property type="match status" value="1"/>
</dbReference>
<evidence type="ECO:0000256" key="1">
    <source>
        <dbReference type="ARBA" id="ARBA00022763"/>
    </source>
</evidence>
<evidence type="ECO:0000256" key="4">
    <source>
        <dbReference type="ARBA" id="ARBA00023204"/>
    </source>
</evidence>
<dbReference type="HAMAP" id="MF_01875">
    <property type="entry name" value="Prokaryotic_Ku"/>
    <property type="match status" value="1"/>
</dbReference>
<reference evidence="7 8" key="1">
    <citation type="submission" date="2020-09" db="EMBL/GenBank/DDBJ databases">
        <title>Characterization and genome sequencing of Ruminiclostridium sp. nov. MA18.</title>
        <authorList>
            <person name="Rettenmaier R."/>
            <person name="Kowollik M.-L."/>
            <person name="Liebl W."/>
            <person name="Zverlov V."/>
        </authorList>
    </citation>
    <scope>NUCLEOTIDE SEQUENCE [LARGE SCALE GENOMIC DNA]</scope>
    <source>
        <strain evidence="7 8">MA18</strain>
    </source>
</reference>
<name>A0A4U7JHN5_9FIRM</name>
<comment type="subunit">
    <text evidence="5">Homodimer. Interacts with LigD.</text>
</comment>
<dbReference type="SMART" id="SM00559">
    <property type="entry name" value="Ku78"/>
    <property type="match status" value="1"/>
</dbReference>
<evidence type="ECO:0000313" key="8">
    <source>
        <dbReference type="Proteomes" id="UP000306409"/>
    </source>
</evidence>
<dbReference type="PANTHER" id="PTHR41251:SF1">
    <property type="entry name" value="NON-HOMOLOGOUS END JOINING PROTEIN KU"/>
    <property type="match status" value="1"/>
</dbReference>
<dbReference type="GO" id="GO:0006303">
    <property type="term" value="P:double-strand break repair via nonhomologous end joining"/>
    <property type="evidence" value="ECO:0007669"/>
    <property type="project" value="UniProtKB-UniRule"/>
</dbReference>
<dbReference type="PANTHER" id="PTHR41251">
    <property type="entry name" value="NON-HOMOLOGOUS END JOINING PROTEIN KU"/>
    <property type="match status" value="1"/>
</dbReference>
<dbReference type="Proteomes" id="UP000306409">
    <property type="component" value="Chromosome"/>
</dbReference>
<dbReference type="GO" id="GO:0003690">
    <property type="term" value="F:double-stranded DNA binding"/>
    <property type="evidence" value="ECO:0007669"/>
    <property type="project" value="UniProtKB-UniRule"/>
</dbReference>
<dbReference type="InterPro" id="IPR006164">
    <property type="entry name" value="DNA_bd_Ku70/Ku80"/>
</dbReference>
<keyword evidence="3 5" id="KW-0233">DNA recombination</keyword>
<feature type="compositionally biased region" description="Basic and acidic residues" evidence="6">
    <location>
        <begin position="281"/>
        <end position="321"/>
    </location>
</feature>
<dbReference type="Gene3D" id="2.40.290.10">
    <property type="match status" value="1"/>
</dbReference>
<sequence length="321" mass="36326">MHTVWKGSISFGLVNIPVKMFTATEDKDVRFKYIHKECNTPVKYKKMCPACNKEVQPNDIVKGYEYEPGKFVILTEEDFASIDTKGEKTVEIMDFVRLEEIDPVYFDKTYYLAPQETGGKAYTLLREALNGKNRIAVAKITIRERESLAVIRVYNNVLVLETIFYPDEVKDFKEVPGIPENVQTTKAELDMASQLIDNLTDVFNPDKYVDTYREKLFEVITAKVEGKNIVEKKETSKDNIISLMEALQQSIQMSKGAKQDKGTDSGKVKKAVNSGAKSKRDKVSKASKADKTDETDKTGTSEADIEKPKAKTRKTKETVKT</sequence>
<evidence type="ECO:0000256" key="2">
    <source>
        <dbReference type="ARBA" id="ARBA00023125"/>
    </source>
</evidence>